<dbReference type="Proteomes" id="UP000299290">
    <property type="component" value="Unassembled WGS sequence"/>
</dbReference>
<comment type="caution">
    <text evidence="2">The sequence shown here is derived from an EMBL/GenBank/DDBJ whole genome shotgun (WGS) entry which is preliminary data.</text>
</comment>
<protein>
    <submittedName>
        <fullName evidence="2">Uncharacterized protein</fullName>
    </submittedName>
</protein>
<dbReference type="EMBL" id="BJHV01000001">
    <property type="protein sequence ID" value="GDY49044.1"/>
    <property type="molecule type" value="Genomic_DNA"/>
</dbReference>
<dbReference type="RefSeq" id="WP_381731902.1">
    <property type="nucleotide sequence ID" value="NZ_JBHMCN010000087.1"/>
</dbReference>
<proteinExistence type="predicted"/>
<organism evidence="2 3">
    <name type="scientific">Streptomyces antimycoticus</name>
    <dbReference type="NCBI Taxonomy" id="68175"/>
    <lineage>
        <taxon>Bacteria</taxon>
        <taxon>Bacillati</taxon>
        <taxon>Actinomycetota</taxon>
        <taxon>Actinomycetes</taxon>
        <taxon>Kitasatosporales</taxon>
        <taxon>Streptomycetaceae</taxon>
        <taxon>Streptomyces</taxon>
        <taxon>Streptomyces violaceusniger group</taxon>
    </lineage>
</organism>
<keyword evidence="3" id="KW-1185">Reference proteome</keyword>
<evidence type="ECO:0000313" key="3">
    <source>
        <dbReference type="Proteomes" id="UP000299290"/>
    </source>
</evidence>
<evidence type="ECO:0000313" key="1">
    <source>
        <dbReference type="EMBL" id="GDY39146.1"/>
    </source>
</evidence>
<dbReference type="AlphaFoldDB" id="A0A4D4KLJ3"/>
<gene>
    <name evidence="1" type="ORF">SANT12839_000280</name>
    <name evidence="2" type="ORF">SANT12839_099260</name>
</gene>
<accession>A0A4D4KLJ3</accession>
<reference evidence="2 3" key="1">
    <citation type="journal article" date="2020" name="Int. J. Syst. Evol. Microbiol.">
        <title>Reclassification of Streptomyces castelarensis and Streptomyces sporoclivatus as later heterotypic synonyms of Streptomyces antimycoticus.</title>
        <authorList>
            <person name="Komaki H."/>
            <person name="Tamura T."/>
        </authorList>
    </citation>
    <scope>NUCLEOTIDE SEQUENCE [LARGE SCALE GENOMIC DNA]</scope>
    <source>
        <strain evidence="2 3">NBRC 12839</strain>
    </source>
</reference>
<evidence type="ECO:0000313" key="2">
    <source>
        <dbReference type="EMBL" id="GDY49044.1"/>
    </source>
</evidence>
<sequence length="49" mass="5541">MPTMVRPSLGDPGIDQLINERPYLLHVLQPNRPGHVFRGDPVVHSGLWQ</sequence>
<dbReference type="EMBL" id="BJHV01000001">
    <property type="protein sequence ID" value="GDY39146.1"/>
    <property type="molecule type" value="Genomic_DNA"/>
</dbReference>
<name>A0A4D4KLJ3_9ACTN</name>